<evidence type="ECO:0000313" key="2">
    <source>
        <dbReference type="Proteomes" id="UP000558488"/>
    </source>
</evidence>
<comment type="caution">
    <text evidence="1">The sequence shown here is derived from an EMBL/GenBank/DDBJ whole genome shotgun (WGS) entry which is preliminary data.</text>
</comment>
<dbReference type="AlphaFoldDB" id="A0A7J7VBI1"/>
<reference evidence="1 2" key="1">
    <citation type="journal article" date="2020" name="Nature">
        <title>Six reference-quality genomes reveal evolution of bat adaptations.</title>
        <authorList>
            <person name="Jebb D."/>
            <person name="Huang Z."/>
            <person name="Pippel M."/>
            <person name="Hughes G.M."/>
            <person name="Lavrichenko K."/>
            <person name="Devanna P."/>
            <person name="Winkler S."/>
            <person name="Jermiin L.S."/>
            <person name="Skirmuntt E.C."/>
            <person name="Katzourakis A."/>
            <person name="Burkitt-Gray L."/>
            <person name="Ray D.A."/>
            <person name="Sullivan K.A.M."/>
            <person name="Roscito J.G."/>
            <person name="Kirilenko B.M."/>
            <person name="Davalos L.M."/>
            <person name="Corthals A.P."/>
            <person name="Power M.L."/>
            <person name="Jones G."/>
            <person name="Ransome R.D."/>
            <person name="Dechmann D.K.N."/>
            <person name="Locatelli A.G."/>
            <person name="Puechmaille S.J."/>
            <person name="Fedrigo O."/>
            <person name="Jarvis E.D."/>
            <person name="Hiller M."/>
            <person name="Vernes S.C."/>
            <person name="Myers E.W."/>
            <person name="Teeling E.C."/>
        </authorList>
    </citation>
    <scope>NUCLEOTIDE SEQUENCE [LARGE SCALE GENOMIC DNA]</scope>
    <source>
        <strain evidence="1">MPipKuh1</strain>
        <tissue evidence="1">Flight muscle</tissue>
    </source>
</reference>
<evidence type="ECO:0000313" key="1">
    <source>
        <dbReference type="EMBL" id="KAF6322472.1"/>
    </source>
</evidence>
<proteinExistence type="predicted"/>
<dbReference type="EMBL" id="JACAGB010000015">
    <property type="protein sequence ID" value="KAF6322472.1"/>
    <property type="molecule type" value="Genomic_DNA"/>
</dbReference>
<name>A0A7J7VBI1_PIPKU</name>
<dbReference type="Proteomes" id="UP000558488">
    <property type="component" value="Unassembled WGS sequence"/>
</dbReference>
<protein>
    <submittedName>
        <fullName evidence="1">Uncharacterized protein</fullName>
    </submittedName>
</protein>
<organism evidence="1 2">
    <name type="scientific">Pipistrellus kuhlii</name>
    <name type="common">Kuhl's pipistrelle</name>
    <dbReference type="NCBI Taxonomy" id="59472"/>
    <lineage>
        <taxon>Eukaryota</taxon>
        <taxon>Metazoa</taxon>
        <taxon>Chordata</taxon>
        <taxon>Craniata</taxon>
        <taxon>Vertebrata</taxon>
        <taxon>Euteleostomi</taxon>
        <taxon>Mammalia</taxon>
        <taxon>Eutheria</taxon>
        <taxon>Laurasiatheria</taxon>
        <taxon>Chiroptera</taxon>
        <taxon>Yangochiroptera</taxon>
        <taxon>Vespertilionidae</taxon>
        <taxon>Pipistrellus</taxon>
    </lineage>
</organism>
<keyword evidence="2" id="KW-1185">Reference proteome</keyword>
<accession>A0A7J7VBI1</accession>
<gene>
    <name evidence="1" type="ORF">mPipKuh1_008473</name>
</gene>
<sequence length="129" mass="14600">MTFEGSMGCHPVGRAPIVLIHHLVNGKSLWHDSSVRPLKPENYGITWHYAQYWSTLNKCSSVCVMSSKKLPDSNFQPGIKLLSTKRTEAQDPIRLLLISFSSQHKSLNHNRVGMSFMAVINDNPTYLFL</sequence>